<dbReference type="PANTHER" id="PTHR21256:SF2">
    <property type="entry name" value="HISTIDINE BIOSYNTHESIS TRIFUNCTIONAL PROTEIN"/>
    <property type="match status" value="1"/>
</dbReference>
<keyword evidence="9 13" id="KW-0560">Oxidoreductase</keyword>
<organism evidence="20 21">
    <name type="scientific">Janthinobacterium tructae</name>
    <dbReference type="NCBI Taxonomy" id="2590869"/>
    <lineage>
        <taxon>Bacteria</taxon>
        <taxon>Pseudomonadati</taxon>
        <taxon>Pseudomonadota</taxon>
        <taxon>Betaproteobacteria</taxon>
        <taxon>Burkholderiales</taxon>
        <taxon>Oxalobacteraceae</taxon>
        <taxon>Janthinobacterium</taxon>
    </lineage>
</organism>
<evidence type="ECO:0000256" key="10">
    <source>
        <dbReference type="ARBA" id="ARBA00023027"/>
    </source>
</evidence>
<evidence type="ECO:0000256" key="18">
    <source>
        <dbReference type="PIRSR" id="PIRSR000099-4"/>
    </source>
</evidence>
<comment type="pathway">
    <text evidence="2 13">Amino-acid biosynthesis; L-histidine biosynthesis; L-histidine from 5-phospho-alpha-D-ribose 1-diphosphate: step 9/9.</text>
</comment>
<feature type="active site" description="Proton acceptor" evidence="13 15">
    <location>
        <position position="336"/>
    </location>
</feature>
<dbReference type="EC" id="1.1.1.23" evidence="4 13"/>
<dbReference type="Pfam" id="PF00815">
    <property type="entry name" value="Histidinol_dh"/>
    <property type="match status" value="1"/>
</dbReference>
<evidence type="ECO:0000256" key="7">
    <source>
        <dbReference type="ARBA" id="ARBA00022723"/>
    </source>
</evidence>
<feature type="binding site" evidence="13 17">
    <location>
        <position position="370"/>
    </location>
    <ligand>
        <name>substrate</name>
    </ligand>
</feature>
<dbReference type="Proteomes" id="UP000316665">
    <property type="component" value="Chromosome"/>
</dbReference>
<evidence type="ECO:0000256" key="17">
    <source>
        <dbReference type="PIRSR" id="PIRSR000099-3"/>
    </source>
</evidence>
<dbReference type="UniPathway" id="UPA00031">
    <property type="reaction ID" value="UER00014"/>
</dbReference>
<evidence type="ECO:0000256" key="6">
    <source>
        <dbReference type="ARBA" id="ARBA00022605"/>
    </source>
</evidence>
<feature type="binding site" evidence="13 18">
    <location>
        <position position="268"/>
    </location>
    <ligand>
        <name>Zn(2+)</name>
        <dbReference type="ChEBI" id="CHEBI:29105"/>
    </ligand>
</feature>
<evidence type="ECO:0000256" key="4">
    <source>
        <dbReference type="ARBA" id="ARBA00012965"/>
    </source>
</evidence>
<keyword evidence="21" id="KW-1185">Reference proteome</keyword>
<sequence length="441" mass="46820">MPIQIRKLDSSQDGFQQSLDTLLAFEAGTDAAIETSVAKILADVKTRGDAAVLEYTNRFDRIPHGGAAEMAAFDISQAELQAALNGLPSAQREALQIAAQRIRAFHERQREELRGFSYTEPDGTVLGQKITPLDRVGIYVPGGKAAYPSSVLMNAIPAHVAGVGEIIMVVPTPDGVKNQMVLAAAAIAGVTRVITIGGAQAVGALAYGTQTIAAVDKIVGPGNAYVAAAKRRVFGIVGIDMIAGPSEILVLCDGTTDPDWVAMDLFSQAEHDELAQAILLCPDAGYIAQVEESIARLLPTMPRQATISTSLQDRGALIKVRGMQEACEIANSIAAEHLEISAENPQQWAEQIRHAGAMFLGRFSSESLGDYCCGPNHVLPTSRTARFSSPLGVYDFQKRSSIIHVSEAGAQTLGRVAATLAYGEGLQAHARSAELRLKPQP</sequence>
<dbReference type="HAMAP" id="MF_01024">
    <property type="entry name" value="HisD"/>
    <property type="match status" value="1"/>
</dbReference>
<dbReference type="PROSITE" id="PS00611">
    <property type="entry name" value="HISOL_DEHYDROGENASE"/>
    <property type="match status" value="1"/>
</dbReference>
<feature type="binding site" evidence="13 17">
    <location>
        <position position="424"/>
    </location>
    <ligand>
        <name>substrate</name>
    </ligand>
</feature>
<evidence type="ECO:0000256" key="5">
    <source>
        <dbReference type="ARBA" id="ARBA00016531"/>
    </source>
</evidence>
<feature type="binding site" evidence="13 18">
    <location>
        <position position="271"/>
    </location>
    <ligand>
        <name>Zn(2+)</name>
        <dbReference type="ChEBI" id="CHEBI:29105"/>
    </ligand>
</feature>
<dbReference type="InterPro" id="IPR016161">
    <property type="entry name" value="Ald_DH/histidinol_DH"/>
</dbReference>
<evidence type="ECO:0000256" key="2">
    <source>
        <dbReference type="ARBA" id="ARBA00004940"/>
    </source>
</evidence>
<keyword evidence="10 13" id="KW-0520">NAD</keyword>
<feature type="binding site" evidence="13 17">
    <location>
        <position position="429"/>
    </location>
    <ligand>
        <name>substrate</name>
    </ligand>
</feature>
<feature type="binding site" evidence="13 16">
    <location>
        <position position="223"/>
    </location>
    <ligand>
        <name>NAD(+)</name>
        <dbReference type="ChEBI" id="CHEBI:57540"/>
    </ligand>
</feature>
<keyword evidence="7 13" id="KW-0479">Metal-binding</keyword>
<feature type="binding site" evidence="13 18">
    <location>
        <position position="370"/>
    </location>
    <ligand>
        <name>Zn(2+)</name>
        <dbReference type="ChEBI" id="CHEBI:29105"/>
    </ligand>
</feature>
<dbReference type="GO" id="GO:0000105">
    <property type="term" value="P:L-histidine biosynthetic process"/>
    <property type="evidence" value="ECO:0007669"/>
    <property type="project" value="UniProtKB-UniRule"/>
</dbReference>
<dbReference type="AlphaFoldDB" id="A0A4Y6RGH9"/>
<dbReference type="PRINTS" id="PR00083">
    <property type="entry name" value="HOLDHDRGNASE"/>
</dbReference>
<dbReference type="PIRSF" id="PIRSF000099">
    <property type="entry name" value="Histidinol_dh"/>
    <property type="match status" value="1"/>
</dbReference>
<evidence type="ECO:0000256" key="11">
    <source>
        <dbReference type="ARBA" id="ARBA00023102"/>
    </source>
</evidence>
<gene>
    <name evidence="13 20" type="primary">hisD</name>
    <name evidence="20" type="ORF">FJQ89_17660</name>
</gene>
<dbReference type="FunFam" id="3.40.50.1980:FF:000010">
    <property type="entry name" value="Histidinol dehydrogenase"/>
    <property type="match status" value="1"/>
</dbReference>
<dbReference type="Gene3D" id="1.20.5.1300">
    <property type="match status" value="1"/>
</dbReference>
<evidence type="ECO:0000256" key="3">
    <source>
        <dbReference type="ARBA" id="ARBA00010178"/>
    </source>
</evidence>
<dbReference type="CDD" id="cd06572">
    <property type="entry name" value="Histidinol_dh"/>
    <property type="match status" value="1"/>
</dbReference>
<evidence type="ECO:0000313" key="21">
    <source>
        <dbReference type="Proteomes" id="UP000316665"/>
    </source>
</evidence>
<evidence type="ECO:0000256" key="8">
    <source>
        <dbReference type="ARBA" id="ARBA00022833"/>
    </source>
</evidence>
<name>A0A4Y6RGH9_9BURK</name>
<evidence type="ECO:0000256" key="9">
    <source>
        <dbReference type="ARBA" id="ARBA00023002"/>
    </source>
</evidence>
<dbReference type="GO" id="GO:0051287">
    <property type="term" value="F:NAD binding"/>
    <property type="evidence" value="ECO:0007669"/>
    <property type="project" value="InterPro"/>
</dbReference>
<dbReference type="EMBL" id="CP041185">
    <property type="protein sequence ID" value="QDG72033.1"/>
    <property type="molecule type" value="Genomic_DNA"/>
</dbReference>
<dbReference type="Gene3D" id="3.40.50.1980">
    <property type="entry name" value="Nitrogenase molybdenum iron protein domain"/>
    <property type="match status" value="2"/>
</dbReference>
<dbReference type="GO" id="GO:0005829">
    <property type="term" value="C:cytosol"/>
    <property type="evidence" value="ECO:0007669"/>
    <property type="project" value="TreeGrafter"/>
</dbReference>
<feature type="binding site" evidence="13 17">
    <location>
        <position position="246"/>
    </location>
    <ligand>
        <name>substrate</name>
    </ligand>
</feature>
<feature type="active site" description="Proton acceptor" evidence="13 15">
    <location>
        <position position="337"/>
    </location>
</feature>
<evidence type="ECO:0000256" key="12">
    <source>
        <dbReference type="ARBA" id="ARBA00049489"/>
    </source>
</evidence>
<keyword evidence="8 13" id="KW-0862">Zinc</keyword>
<accession>A0A4Y6RGH9</accession>
<evidence type="ECO:0000256" key="16">
    <source>
        <dbReference type="PIRSR" id="PIRSR000099-2"/>
    </source>
</evidence>
<feature type="binding site" evidence="13 17">
    <location>
        <position position="268"/>
    </location>
    <ligand>
        <name>substrate</name>
    </ligand>
</feature>
<dbReference type="FunFam" id="3.40.50.1980:FF:000026">
    <property type="entry name" value="Histidinol dehydrogenase"/>
    <property type="match status" value="1"/>
</dbReference>
<comment type="similarity">
    <text evidence="3 13 14 19">Belongs to the histidinol dehydrogenase family.</text>
</comment>
<comment type="catalytic activity">
    <reaction evidence="12 13">
        <text>L-histidinol + 2 NAD(+) + H2O = L-histidine + 2 NADH + 3 H(+)</text>
        <dbReference type="Rhea" id="RHEA:20641"/>
        <dbReference type="ChEBI" id="CHEBI:15377"/>
        <dbReference type="ChEBI" id="CHEBI:15378"/>
        <dbReference type="ChEBI" id="CHEBI:57540"/>
        <dbReference type="ChEBI" id="CHEBI:57595"/>
        <dbReference type="ChEBI" id="CHEBI:57699"/>
        <dbReference type="ChEBI" id="CHEBI:57945"/>
        <dbReference type="EC" id="1.1.1.23"/>
    </reaction>
</comment>
<protein>
    <recommendedName>
        <fullName evidence="5 13">Histidinol dehydrogenase</fullName>
        <shortName evidence="13">HDH</shortName>
        <ecNumber evidence="4 13">1.1.1.23</ecNumber>
    </recommendedName>
</protein>
<dbReference type="NCBIfam" id="TIGR00069">
    <property type="entry name" value="hisD"/>
    <property type="match status" value="1"/>
</dbReference>
<reference evidence="20 21" key="1">
    <citation type="submission" date="2019-06" db="EMBL/GenBank/DDBJ databases">
        <title>Complete genome sequence of Janthinobacterium sp. SNU WT3 isolated from diseased rainbow trout.</title>
        <authorList>
            <person name="Oh W.T."/>
            <person name="Park S.C."/>
        </authorList>
    </citation>
    <scope>NUCLEOTIDE SEQUENCE [LARGE SCALE GENOMIC DNA]</scope>
    <source>
        <strain evidence="20 21">SNU WT3</strain>
    </source>
</reference>
<dbReference type="InterPro" id="IPR012131">
    <property type="entry name" value="Hstdl_DH"/>
</dbReference>
<dbReference type="GO" id="GO:0008270">
    <property type="term" value="F:zinc ion binding"/>
    <property type="evidence" value="ECO:0007669"/>
    <property type="project" value="UniProtKB-UniRule"/>
</dbReference>
<dbReference type="PANTHER" id="PTHR21256">
    <property type="entry name" value="HISTIDINOL DEHYDROGENASE HDH"/>
    <property type="match status" value="1"/>
</dbReference>
<keyword evidence="11 13" id="KW-0368">Histidine biosynthesis</keyword>
<dbReference type="GO" id="GO:0004399">
    <property type="term" value="F:histidinol dehydrogenase activity"/>
    <property type="evidence" value="ECO:0007669"/>
    <property type="project" value="UniProtKB-UniRule"/>
</dbReference>
<feature type="binding site" evidence="13 17">
    <location>
        <position position="337"/>
    </location>
    <ligand>
        <name>substrate</name>
    </ligand>
</feature>
<evidence type="ECO:0000256" key="13">
    <source>
        <dbReference type="HAMAP-Rule" id="MF_01024"/>
    </source>
</evidence>
<feature type="binding site" evidence="13 17">
    <location>
        <position position="271"/>
    </location>
    <ligand>
        <name>substrate</name>
    </ligand>
</feature>
<evidence type="ECO:0000256" key="1">
    <source>
        <dbReference type="ARBA" id="ARBA00003850"/>
    </source>
</evidence>
<evidence type="ECO:0000313" key="20">
    <source>
        <dbReference type="EMBL" id="QDG72033.1"/>
    </source>
</evidence>
<dbReference type="OrthoDB" id="9805269at2"/>
<evidence type="ECO:0000256" key="19">
    <source>
        <dbReference type="RuleBase" id="RU004175"/>
    </source>
</evidence>
<keyword evidence="6 13" id="KW-0028">Amino-acid biosynthesis</keyword>
<dbReference type="InterPro" id="IPR001692">
    <property type="entry name" value="Histidinol_DH_CS"/>
</dbReference>
<dbReference type="SUPFAM" id="SSF53720">
    <property type="entry name" value="ALDH-like"/>
    <property type="match status" value="1"/>
</dbReference>
<feature type="binding site" evidence="13 16">
    <location>
        <position position="200"/>
    </location>
    <ligand>
        <name>NAD(+)</name>
        <dbReference type="ChEBI" id="CHEBI:57540"/>
    </ligand>
</feature>
<feature type="binding site" evidence="13 16">
    <location>
        <position position="139"/>
    </location>
    <ligand>
        <name>NAD(+)</name>
        <dbReference type="ChEBI" id="CHEBI:57540"/>
    </ligand>
</feature>
<evidence type="ECO:0000256" key="15">
    <source>
        <dbReference type="PIRSR" id="PIRSR000099-1"/>
    </source>
</evidence>
<dbReference type="InterPro" id="IPR022695">
    <property type="entry name" value="Histidinol_DH_monofunct"/>
</dbReference>
<dbReference type="KEGG" id="jas:FJQ89_17660"/>
<comment type="function">
    <text evidence="1 13">Catalyzes the sequential NAD-dependent oxidations of L-histidinol to L-histidinaldehyde and then to L-histidine.</text>
</comment>
<feature type="binding site" evidence="13 18">
    <location>
        <position position="429"/>
    </location>
    <ligand>
        <name>Zn(2+)</name>
        <dbReference type="ChEBI" id="CHEBI:29105"/>
    </ligand>
</feature>
<comment type="cofactor">
    <cofactor evidence="13 18">
        <name>Zn(2+)</name>
        <dbReference type="ChEBI" id="CHEBI:29105"/>
    </cofactor>
    <text evidence="13 18">Binds 1 zinc ion per subunit.</text>
</comment>
<evidence type="ECO:0000256" key="14">
    <source>
        <dbReference type="PIRNR" id="PIRNR000099"/>
    </source>
</evidence>
<dbReference type="FunFam" id="1.20.5.1300:FF:000002">
    <property type="entry name" value="Histidinol dehydrogenase, chloroplastic"/>
    <property type="match status" value="1"/>
</dbReference>
<dbReference type="RefSeq" id="WP_141171108.1">
    <property type="nucleotide sequence ID" value="NZ_CP041185.1"/>
</dbReference>
<proteinExistence type="inferred from homology"/>